<dbReference type="AlphaFoldDB" id="A0A6D1A8H3"/>
<gene>
    <name evidence="1" type="ORF">G3563_28645</name>
</gene>
<accession>A0A6D1A8H3</accession>
<comment type="caution">
    <text evidence="1">The sequence shown here is derived from an EMBL/GenBank/DDBJ whole genome shotgun (WGS) entry which is preliminary data.</text>
</comment>
<reference evidence="1" key="1">
    <citation type="submission" date="2020-02" db="EMBL/GenBank/DDBJ databases">
        <title>Investigating the Use of Bacteriophages as New Decolonization Strategy for Intestinal Carriage of CTX-M-15-producing ST131 Escherichia coli: an In Vitro Continuous Culture System Model.</title>
        <authorList>
            <person name="Bernasconi O.J."/>
            <person name="Campos-Madueno E.I."/>
            <person name="Dona V."/>
            <person name="Perreten V."/>
            <person name="Carattoli A."/>
            <person name="Endimiani A."/>
        </authorList>
    </citation>
    <scope>NUCLEOTIDE SEQUENCE</scope>
    <source>
        <strain evidence="1">4901.28</strain>
    </source>
</reference>
<sequence length="91" mass="10314">RALGLGMVLKYFTLIDHENYELDIKQTLTLKPGDFRIRVQTRHQEAIHTDVPAAEKEAPVEQKEETETKGASVIGLNNRPLLVLYGLDTRV</sequence>
<name>A0A6D1A8H3_ECOLX</name>
<protein>
    <submittedName>
        <fullName evidence="1">Uncharacterized protein</fullName>
    </submittedName>
</protein>
<organism evidence="1">
    <name type="scientific">Escherichia coli</name>
    <dbReference type="NCBI Taxonomy" id="562"/>
    <lineage>
        <taxon>Bacteria</taxon>
        <taxon>Pseudomonadati</taxon>
        <taxon>Pseudomonadota</taxon>
        <taxon>Gammaproteobacteria</taxon>
        <taxon>Enterobacterales</taxon>
        <taxon>Enterobacteriaceae</taxon>
        <taxon>Escherichia</taxon>
    </lineage>
</organism>
<feature type="non-terminal residue" evidence="1">
    <location>
        <position position="91"/>
    </location>
</feature>
<proteinExistence type="predicted"/>
<dbReference type="EMBL" id="JAAHTE010000599">
    <property type="protein sequence ID" value="NEU02944.1"/>
    <property type="molecule type" value="Genomic_DNA"/>
</dbReference>
<feature type="non-terminal residue" evidence="1">
    <location>
        <position position="1"/>
    </location>
</feature>
<evidence type="ECO:0000313" key="1">
    <source>
        <dbReference type="EMBL" id="NEU02944.1"/>
    </source>
</evidence>